<dbReference type="AlphaFoldDB" id="A0A654IM74"/>
<reference evidence="3" key="1">
    <citation type="submission" date="2019-11" db="EMBL/GenBank/DDBJ databases">
        <authorList>
            <person name="Falquet L."/>
            <person name="Falquet L."/>
        </authorList>
    </citation>
    <scope>NUCLEOTIDE SEQUENCE</scope>
    <source>
        <strain evidence="3">8756-13</strain>
    </source>
</reference>
<accession>A0A654IM74</accession>
<feature type="coiled-coil region" evidence="1">
    <location>
        <begin position="152"/>
        <end position="181"/>
    </location>
</feature>
<keyword evidence="2" id="KW-0472">Membrane</keyword>
<evidence type="ECO:0000256" key="1">
    <source>
        <dbReference type="SAM" id="Coils"/>
    </source>
</evidence>
<keyword evidence="1" id="KW-0175">Coiled coil</keyword>
<evidence type="ECO:0000256" key="2">
    <source>
        <dbReference type="SAM" id="Phobius"/>
    </source>
</evidence>
<keyword evidence="2" id="KW-0812">Transmembrane</keyword>
<dbReference type="EMBL" id="LR739235">
    <property type="protein sequence ID" value="VZR98654.1"/>
    <property type="molecule type" value="Genomic_DNA"/>
</dbReference>
<evidence type="ECO:0000313" key="3">
    <source>
        <dbReference type="EMBL" id="VZR98654.1"/>
    </source>
</evidence>
<dbReference type="InterPro" id="IPR027593">
    <property type="entry name" value="Aro_clust"/>
</dbReference>
<feature type="transmembrane region" description="Helical" evidence="2">
    <location>
        <begin position="7"/>
        <end position="29"/>
    </location>
</feature>
<protein>
    <recommendedName>
        <fullName evidence="4">Aromatic cluster surface protein</fullName>
    </recommendedName>
</protein>
<evidence type="ECO:0008006" key="4">
    <source>
        <dbReference type="Google" id="ProtNLM"/>
    </source>
</evidence>
<name>A0A654IM74_9MOLU</name>
<feature type="coiled-coil region" evidence="1">
    <location>
        <begin position="81"/>
        <end position="108"/>
    </location>
</feature>
<keyword evidence="2" id="KW-1133">Transmembrane helix</keyword>
<proteinExistence type="predicted"/>
<dbReference type="NCBIfam" id="TIGR04313">
    <property type="entry name" value="aro_clust_Mycop"/>
    <property type="match status" value="1"/>
</dbReference>
<gene>
    <name evidence="3" type="ORF">MF5295_00875</name>
</gene>
<organism evidence="3">
    <name type="scientific">Mycoplasma feriruminatoris</name>
    <dbReference type="NCBI Taxonomy" id="1179777"/>
    <lineage>
        <taxon>Bacteria</taxon>
        <taxon>Bacillati</taxon>
        <taxon>Mycoplasmatota</taxon>
        <taxon>Mollicutes</taxon>
        <taxon>Mycoplasmataceae</taxon>
        <taxon>Mycoplasma</taxon>
    </lineage>
</organism>
<sequence length="282" mass="33567">MNKNKKTLINISIAFAVLPFLILPSLFFINKKPNNLNLVRPPGFDVYDNLNNDKSTKTKKILLALVDDVFKNSKLEQQEFIKKQEQNKEQLISKAKELTKEYNKSSNEETLKKLKDFYSENWLFVFQNLDKFEMKFISFWKLEANNKKELHSREFLDEINKKQKERERKKIEDNYHFLDNNIDLVKIGKENEDLPNLTVYYLRKDKFIIRALLTNDGKKMSIDKFILFNESPISRINIDTISDAIHLGVFHNQKDAFTSTFEKHIIKEYGYPWDGILLWKEK</sequence>